<dbReference type="EnsemblMetazoa" id="XM_038189756.1">
    <property type="protein sequence ID" value="XP_038045684.1"/>
    <property type="gene ID" value="LOC119720186"/>
</dbReference>
<dbReference type="GeneID" id="119720186"/>
<proteinExistence type="inferred from homology"/>
<keyword evidence="12" id="KW-1185">Reference proteome</keyword>
<evidence type="ECO:0000256" key="3">
    <source>
        <dbReference type="ARBA" id="ARBA00006943"/>
    </source>
</evidence>
<dbReference type="PANTHER" id="PTHR10488">
    <property type="entry name" value="GLYCINE AMIDINOTRANSFERASE, MITOCHONDRIAL"/>
    <property type="match status" value="1"/>
</dbReference>
<evidence type="ECO:0000256" key="1">
    <source>
        <dbReference type="ARBA" id="ARBA00004273"/>
    </source>
</evidence>
<dbReference type="FunFam" id="3.75.10.10:FF:000005">
    <property type="entry name" value="Glycine amidinotransferase, mitochondrial"/>
    <property type="match status" value="1"/>
</dbReference>
<dbReference type="Gene3D" id="3.75.10.10">
    <property type="entry name" value="L-arginine/glycine Amidinotransferase, Chain A"/>
    <property type="match status" value="1"/>
</dbReference>
<feature type="active site" evidence="9">
    <location>
        <position position="301"/>
    </location>
</feature>
<evidence type="ECO:0000256" key="10">
    <source>
        <dbReference type="RuleBase" id="RU367092"/>
    </source>
</evidence>
<evidence type="ECO:0000313" key="12">
    <source>
        <dbReference type="Proteomes" id="UP000887568"/>
    </source>
</evidence>
<keyword evidence="5 10" id="KW-0999">Mitochondrion inner membrane</keyword>
<comment type="subcellular location">
    <subcellularLocation>
        <location evidence="1 10">Mitochondrion inner membrane</location>
    </subcellularLocation>
</comment>
<dbReference type="PANTHER" id="PTHR10488:SF1">
    <property type="entry name" value="GLYCINE AMIDINOTRANSFERASE, MITOCHONDRIAL"/>
    <property type="match status" value="1"/>
</dbReference>
<sequence length="420" mass="48054">MLGVRIALGGCRGRESLRSYVKARSWLSSMAAVQPQSTESSSRRTCSSFTNPAVKPVEQKMGPVCSYNEWDPLEEIIVGRVEGAAVPPFSIEVKANTNEKHWDFFKRSGGCSFPAEHVERAKAEIEELCNILRHEGVTVRRPEPVDFQKEYSTPDFTSSGLYAAMPRDILLVIGDEIIESPMAWRSRFFEYRAYRPLMKEYFRAGAKWTTAPKPQMSDELYDMNYPMDSVTERNTLAARGRFVTTEFEPCFDAADFIRAGRDIFCQRSQVTNLMGIEWMQRHLGDEYTVHQISFNDPNPMHIDATFNIIGPGLVIVNPDRPCNQLSMFKKANWDFVTAPKPVFPDDHPLWMSSKWLSMNVLMLDPKRVVVDEIEKPTQEMFRRLGIECICVSIPFANSFGGGFHCWTSDIRRRGTLETYF</sequence>
<comment type="subunit">
    <text evidence="10">Homodimer.</text>
</comment>
<reference evidence="11" key="1">
    <citation type="submission" date="2022-11" db="UniProtKB">
        <authorList>
            <consortium name="EnsemblMetazoa"/>
        </authorList>
    </citation>
    <scope>IDENTIFICATION</scope>
</reference>
<evidence type="ECO:0000313" key="11">
    <source>
        <dbReference type="EnsemblMetazoa" id="XP_038045684.1"/>
    </source>
</evidence>
<keyword evidence="4 10" id="KW-0808">Transferase</keyword>
<comment type="pathway">
    <text evidence="2 10">Amine and polyamine biosynthesis; creatine biosynthesis; creatine from L-arginine and glycine: step 1/2.</text>
</comment>
<evidence type="ECO:0000256" key="4">
    <source>
        <dbReference type="ARBA" id="ARBA00022679"/>
    </source>
</evidence>
<dbReference type="CDD" id="cd21136">
    <property type="entry name" value="amidinotransferase_AGAT-like"/>
    <property type="match status" value="1"/>
</dbReference>
<comment type="similarity">
    <text evidence="3 10">Belongs to the amidinotransferase family.</text>
</comment>
<dbReference type="CTD" id="2628"/>
<evidence type="ECO:0000256" key="5">
    <source>
        <dbReference type="ARBA" id="ARBA00022792"/>
    </source>
</evidence>
<evidence type="ECO:0000256" key="6">
    <source>
        <dbReference type="ARBA" id="ARBA00022946"/>
    </source>
</evidence>
<evidence type="ECO:0000256" key="9">
    <source>
        <dbReference type="PIRSR" id="PIRSR633195-1"/>
    </source>
</evidence>
<dbReference type="GO" id="GO:0005758">
    <property type="term" value="C:mitochondrial intermembrane space"/>
    <property type="evidence" value="ECO:0007669"/>
    <property type="project" value="TreeGrafter"/>
</dbReference>
<name>A0A913Z1B4_PATMI</name>
<organism evidence="11 12">
    <name type="scientific">Patiria miniata</name>
    <name type="common">Bat star</name>
    <name type="synonym">Asterina miniata</name>
    <dbReference type="NCBI Taxonomy" id="46514"/>
    <lineage>
        <taxon>Eukaryota</taxon>
        <taxon>Metazoa</taxon>
        <taxon>Echinodermata</taxon>
        <taxon>Eleutherozoa</taxon>
        <taxon>Asterozoa</taxon>
        <taxon>Asteroidea</taxon>
        <taxon>Valvatacea</taxon>
        <taxon>Valvatida</taxon>
        <taxon>Asterinidae</taxon>
        <taxon>Patiria</taxon>
    </lineage>
</organism>
<comment type="catalytic activity">
    <reaction evidence="10">
        <text>L-arginine + glycine = guanidinoacetate + L-ornithine</text>
        <dbReference type="Rhea" id="RHEA:13201"/>
        <dbReference type="ChEBI" id="CHEBI:32682"/>
        <dbReference type="ChEBI" id="CHEBI:46911"/>
        <dbReference type="ChEBI" id="CHEBI:57305"/>
        <dbReference type="ChEBI" id="CHEBI:57742"/>
        <dbReference type="EC" id="2.1.4.1"/>
    </reaction>
</comment>
<keyword evidence="6" id="KW-0809">Transit peptide</keyword>
<dbReference type="InterPro" id="IPR033195">
    <property type="entry name" value="AmidinoTrfase"/>
</dbReference>
<dbReference type="EC" id="2.1.4.1" evidence="10"/>
<keyword evidence="7 10" id="KW-0496">Mitochondrion</keyword>
<comment type="function">
    <text evidence="10">Catalyzes the biosynthesis of guanidinoacetate, the immediate precursor of creatine. Creatine plays a vital role in energy metabolism in muscle tissues. May play a role in embryonic and central nervous system development.</text>
</comment>
<dbReference type="OMA" id="YPIHIDA"/>
<dbReference type="GO" id="GO:0005743">
    <property type="term" value="C:mitochondrial inner membrane"/>
    <property type="evidence" value="ECO:0007669"/>
    <property type="project" value="UniProtKB-SubCell"/>
</dbReference>
<accession>A0A913Z1B4</accession>
<protein>
    <recommendedName>
        <fullName evidence="10">Glycine amidinotransferase</fullName>
        <ecNumber evidence="10">2.1.4.1</ecNumber>
    </recommendedName>
    <alternativeName>
        <fullName evidence="10">L-arginine:glycine amidinotransferase</fullName>
    </alternativeName>
</protein>
<dbReference type="GO" id="GO:0006601">
    <property type="term" value="P:creatine biosynthetic process"/>
    <property type="evidence" value="ECO:0007669"/>
    <property type="project" value="UniProtKB-UniRule"/>
</dbReference>
<dbReference type="RefSeq" id="XP_038045684.1">
    <property type="nucleotide sequence ID" value="XM_038189756.1"/>
</dbReference>
<feature type="active site" description="Amidino-cysteine intermediate" evidence="9">
    <location>
        <position position="405"/>
    </location>
</feature>
<evidence type="ECO:0000256" key="8">
    <source>
        <dbReference type="ARBA" id="ARBA00023136"/>
    </source>
</evidence>
<dbReference type="RefSeq" id="XP_038045683.1">
    <property type="nucleotide sequence ID" value="XM_038189755.1"/>
</dbReference>
<dbReference type="GO" id="GO:0015068">
    <property type="term" value="F:glycine amidinotransferase activity"/>
    <property type="evidence" value="ECO:0007669"/>
    <property type="project" value="UniProtKB-UniRule"/>
</dbReference>
<dbReference type="Proteomes" id="UP000887568">
    <property type="component" value="Unplaced"/>
</dbReference>
<feature type="active site" evidence="9">
    <location>
        <position position="252"/>
    </location>
</feature>
<dbReference type="AlphaFoldDB" id="A0A913Z1B4"/>
<dbReference type="SUPFAM" id="SSF55909">
    <property type="entry name" value="Pentein"/>
    <property type="match status" value="1"/>
</dbReference>
<dbReference type="EnsemblMetazoa" id="XM_038189755.1">
    <property type="protein sequence ID" value="XP_038045683.1"/>
    <property type="gene ID" value="LOC119720186"/>
</dbReference>
<evidence type="ECO:0000256" key="7">
    <source>
        <dbReference type="ARBA" id="ARBA00023128"/>
    </source>
</evidence>
<keyword evidence="8 10" id="KW-0472">Membrane</keyword>
<evidence type="ECO:0000256" key="2">
    <source>
        <dbReference type="ARBA" id="ARBA00004858"/>
    </source>
</evidence>
<dbReference type="OrthoDB" id="10264242at2759"/>